<dbReference type="Proteomes" id="UP000007254">
    <property type="component" value="Chromosome"/>
</dbReference>
<dbReference type="AlphaFoldDB" id="G0GAG1"/>
<dbReference type="KEGG" id="stq:Spith_1517"/>
<name>G0GAG1_WINT7</name>
<dbReference type="EMBL" id="CP002903">
    <property type="protein sequence ID" value="AEJ61780.1"/>
    <property type="molecule type" value="Genomic_DNA"/>
</dbReference>
<gene>
    <name evidence="1" type="ordered locus">Spith_1517</name>
</gene>
<proteinExistence type="predicted"/>
<evidence type="ECO:0008006" key="3">
    <source>
        <dbReference type="Google" id="ProtNLM"/>
    </source>
</evidence>
<keyword evidence="2" id="KW-1185">Reference proteome</keyword>
<accession>G0GAG1</accession>
<dbReference type="Gene3D" id="2.40.160.50">
    <property type="entry name" value="membrane protein fhac: a member of the omp85/tpsb transporter family"/>
    <property type="match status" value="1"/>
</dbReference>
<reference evidence="1 2" key="1">
    <citation type="submission" date="2011-06" db="EMBL/GenBank/DDBJ databases">
        <title>The complete genome of Spirochaeta thermophila DSM 6578.</title>
        <authorList>
            <consortium name="US DOE Joint Genome Institute (JGI-PGF)"/>
            <person name="Lucas S."/>
            <person name="Lapidus A."/>
            <person name="Bruce D."/>
            <person name="Goodwin L."/>
            <person name="Pitluck S."/>
            <person name="Peters L."/>
            <person name="Kyrpides N."/>
            <person name="Mavromatis K."/>
            <person name="Ivanova N."/>
            <person name="Mikailova N."/>
            <person name="Pagani I."/>
            <person name="Chertkov O."/>
            <person name="Detter J.C."/>
            <person name="Tapia R."/>
            <person name="Han C."/>
            <person name="Land M."/>
            <person name="Hauser L."/>
            <person name="Markowitz V."/>
            <person name="Cheng J.-F."/>
            <person name="Hugenholtz P."/>
            <person name="Woyke T."/>
            <person name="Wu D."/>
            <person name="Spring S."/>
            <person name="Merkhoffer B."/>
            <person name="Schneider S."/>
            <person name="Klenk H.-P."/>
            <person name="Eisen J.A."/>
        </authorList>
    </citation>
    <scope>NUCLEOTIDE SEQUENCE [LARGE SCALE GENOMIC DNA]</scope>
    <source>
        <strain evidence="2">ATCC 700085 / DSM 6578 / Z-1203</strain>
    </source>
</reference>
<evidence type="ECO:0000313" key="2">
    <source>
        <dbReference type="Proteomes" id="UP000007254"/>
    </source>
</evidence>
<evidence type="ECO:0000313" key="1">
    <source>
        <dbReference type="EMBL" id="AEJ61780.1"/>
    </source>
</evidence>
<organism evidence="1 2">
    <name type="scientific">Winmispira thermophila (strain ATCC 700085 / DSM 6578 / Z-1203)</name>
    <name type="common">Spirochaeta thermophila</name>
    <dbReference type="NCBI Taxonomy" id="869211"/>
    <lineage>
        <taxon>Bacteria</taxon>
        <taxon>Pseudomonadati</taxon>
        <taxon>Spirochaetota</taxon>
        <taxon>Spirochaetia</taxon>
        <taxon>Winmispirales</taxon>
        <taxon>Winmispiraceae</taxon>
        <taxon>Winmispira</taxon>
    </lineage>
</organism>
<sequence>MRKGFIRAIMLSVFLGLCLLVSAMEEEDSSGVFFSPMLSTWGLGVVVGYRCADLMVPGTATSVFAGTEGGYFYGTYYRLPDGTVFSGTRGAFSPDDVGFNYWMVEWKSGLKQGFLSKGGHDFLGLELIYTGDWRHHVENEGALLFASSVPEKEGLLMHELRVSVFADYVLPHILHQYKEGMGAEVWFRMVPPGMGEGSGGTVSYYGVGGETKASFTVYDSDPEGDEFCVVLVTHALFEHMWGEHVPFFELGYATEYLRGVDGQGLDTPNSGVANAELRFYLPSPGLAFNLTIWPVLYVFSDNGYFWDEAFEEGVFVSSAGLGCALELAPVGVLSLSTQWRLTDTNVDGTRWSPLYLSLGSYLF</sequence>
<dbReference type="HOGENOM" id="CLU_771402_0_0_12"/>
<protein>
    <recommendedName>
        <fullName evidence="3">Bacterial surface antigen (D15) domain-containing protein</fullName>
    </recommendedName>
</protein>